<gene>
    <name evidence="1" type="ORF">CCMP2556_LOCUS19426</name>
</gene>
<dbReference type="SUPFAM" id="SSF49452">
    <property type="entry name" value="Starch-binding domain-like"/>
    <property type="match status" value="2"/>
</dbReference>
<protein>
    <submittedName>
        <fullName evidence="1">Uncharacterized protein</fullName>
    </submittedName>
</protein>
<organism evidence="1 2">
    <name type="scientific">Durusdinium trenchii</name>
    <dbReference type="NCBI Taxonomy" id="1381693"/>
    <lineage>
        <taxon>Eukaryota</taxon>
        <taxon>Sar</taxon>
        <taxon>Alveolata</taxon>
        <taxon>Dinophyceae</taxon>
        <taxon>Suessiales</taxon>
        <taxon>Symbiodiniaceae</taxon>
        <taxon>Durusdinium</taxon>
    </lineage>
</organism>
<dbReference type="SMART" id="SM01065">
    <property type="entry name" value="CBM_2"/>
    <property type="match status" value="2"/>
</dbReference>
<dbReference type="PROSITE" id="PS51166">
    <property type="entry name" value="CBM20"/>
    <property type="match status" value="2"/>
</dbReference>
<name>A0ABP0L565_9DINO</name>
<dbReference type="Pfam" id="PF13672">
    <property type="entry name" value="PP2C_2"/>
    <property type="match status" value="1"/>
</dbReference>
<dbReference type="PROSITE" id="PS51746">
    <property type="entry name" value="PPM_2"/>
    <property type="match status" value="1"/>
</dbReference>
<dbReference type="Gene3D" id="2.60.40.10">
    <property type="entry name" value="Immunoglobulins"/>
    <property type="match status" value="2"/>
</dbReference>
<dbReference type="Gene3D" id="3.60.40.10">
    <property type="entry name" value="PPM-type phosphatase domain"/>
    <property type="match status" value="1"/>
</dbReference>
<dbReference type="SUPFAM" id="SSF81606">
    <property type="entry name" value="PP2C-like"/>
    <property type="match status" value="1"/>
</dbReference>
<dbReference type="EMBL" id="CAXAMN010011113">
    <property type="protein sequence ID" value="CAK9034291.1"/>
    <property type="molecule type" value="Genomic_DNA"/>
</dbReference>
<dbReference type="InterPro" id="IPR036457">
    <property type="entry name" value="PPM-type-like_dom_sf"/>
</dbReference>
<dbReference type="SMART" id="SM00332">
    <property type="entry name" value="PP2Cc"/>
    <property type="match status" value="1"/>
</dbReference>
<dbReference type="InterPro" id="IPR039123">
    <property type="entry name" value="PPTC7"/>
</dbReference>
<evidence type="ECO:0000313" key="2">
    <source>
        <dbReference type="Proteomes" id="UP001642484"/>
    </source>
</evidence>
<dbReference type="Proteomes" id="UP001642484">
    <property type="component" value="Unassembled WGS sequence"/>
</dbReference>
<keyword evidence="2" id="KW-1185">Reference proteome</keyword>
<evidence type="ECO:0000313" key="1">
    <source>
        <dbReference type="EMBL" id="CAK9034291.1"/>
    </source>
</evidence>
<dbReference type="InterPro" id="IPR002044">
    <property type="entry name" value="CBM20"/>
</dbReference>
<dbReference type="CDD" id="cd05467">
    <property type="entry name" value="CBM20"/>
    <property type="match status" value="1"/>
</dbReference>
<reference evidence="1 2" key="1">
    <citation type="submission" date="2024-02" db="EMBL/GenBank/DDBJ databases">
        <authorList>
            <person name="Chen Y."/>
            <person name="Shah S."/>
            <person name="Dougan E. K."/>
            <person name="Thang M."/>
            <person name="Chan C."/>
        </authorList>
    </citation>
    <scope>NUCLEOTIDE SEQUENCE [LARGE SCALE GENOMIC DNA]</scope>
</reference>
<dbReference type="InterPro" id="IPR013783">
    <property type="entry name" value="Ig-like_fold"/>
</dbReference>
<dbReference type="PANTHER" id="PTHR12320:SF1">
    <property type="entry name" value="PROTEIN PHOSPHATASE PTC7 HOMOLOG"/>
    <property type="match status" value="1"/>
</dbReference>
<dbReference type="Pfam" id="PF00686">
    <property type="entry name" value="CBM_20"/>
    <property type="match status" value="2"/>
</dbReference>
<dbReference type="PANTHER" id="PTHR12320">
    <property type="entry name" value="PROTEIN PHOSPHATASE 2C"/>
    <property type="match status" value="1"/>
</dbReference>
<dbReference type="InterPro" id="IPR013784">
    <property type="entry name" value="Carb-bd-like_fold"/>
</dbReference>
<comment type="caution">
    <text evidence="1">The sequence shown here is derived from an EMBL/GenBank/DDBJ whole genome shotgun (WGS) entry which is preliminary data.</text>
</comment>
<proteinExistence type="predicted"/>
<dbReference type="InterPro" id="IPR001932">
    <property type="entry name" value="PPM-type_phosphatase-like_dom"/>
</dbReference>
<accession>A0ABP0L565</accession>
<sequence>MSECMTLAYVVKAETKFGQTIKVVGSKEELGNWNVQRAPSLSTDATEYPKWSGTLPCTVGELEFKFVKVAENGDAEWEDGKNRSIKISEDGDIVIPNGSATPNTMTFGHTEETNAPRLASGGSRKTSFSDEVEEVAVPVPITPKTKVPTSLLDESDELHFNVVCSITGIGDAVSVVGSCPELGNWDVRRGIKLCTSADLFPQWAGVLHLKSCSFCDIEFKIVVCRISCDEWEGTQNRRLSMPGDDLEGPWEAFLSFNVNGCRIAKFRTTPVNLQQTSMESPDDVKFALKTNMIDIVEPETGRRERRARRSTSLSLLAPREQPPLVAETWVRCRNDREEAVAGPPLKEHLLMLKLKGIPQSEARKLFVELVFEAKSQRPIVPLDMSSFDNDELQAAWSVAIPAVELPVGTNYFHFRVNGVFTLSLEHNRVGKWNAVYNSDSIRRYLLARDGRGQLLDKKEGQMVEKTRSKQIGDMAFDLIVGDASSANQSGLQADREGQIARPYSVCGHLGLADAGEDNETKAVAKRPNQFADEVFEGLFDEELVLRLDGVLLPEVPQQPPLGLDYDEHTGTALRLWAGASMLKKAHGACEDAFFMDAHALGVADGVGCMVQFASYGINAAQYAAELMECASKALKDDGLASENKIANDVALRALTAVLHAESHAAAYGASTVAVLCQQGAFVGVANLGDSGFMVLRKGTHGYYVVLKSEEQQHSWNCPYQLTRLPKTLLTRFPKLQLDKAKDCETYTVPIKEGDLVVMFSDGLRDNLHDREVISIVNRCLAPPFADMVGLLDRCTPPETVAKALALAAQERSLDPTARVPFVDYSKRHGFDCIGGKQDDITVVAAWVVLDESKPDPDALDIDELLDDMLIAEEEAEERALQGIAESSNFTVETTTEQGTEVEEKPQESPLQDSLEVTEETLPPLTTTPEL</sequence>